<evidence type="ECO:0000313" key="4">
    <source>
        <dbReference type="EMBL" id="PQV65494.1"/>
    </source>
</evidence>
<evidence type="ECO:0000256" key="1">
    <source>
        <dbReference type="SAM" id="MobiDB-lite"/>
    </source>
</evidence>
<dbReference type="InterPro" id="IPR052913">
    <property type="entry name" value="Glycopeptide_resist_protein"/>
</dbReference>
<evidence type="ECO:0000259" key="3">
    <source>
        <dbReference type="Pfam" id="PF12229"/>
    </source>
</evidence>
<proteinExistence type="predicted"/>
<keyword evidence="2" id="KW-0472">Membrane</keyword>
<accession>A0A2S8SXH5</accession>
<sequence>MQDNVAFPSPQPTSPTETVASPTAPPFSKARTLRWPLWLGGVFALGACGVFAASGAYSSWASSSRIAPGVSIAGVAVGGLTQSEARAQLQKRFGELPLILKTGARGFEATLSDLGGQPSINATVKKAAKIGRDGNAIGNFVRVYGAKAAGERLSLPIEWNKSQLIAKLKAFDQSYTTRAVDARLKVDENGVQILPDQSGRKLNLGATAQQIQSKYFVGVHEIKAFTRETPPQISAADLAGEDVLLASYPTRFNPGLTGRTANIRVACEAIEGKVLMPGETFSFNEMTGERTFRKGYRMAHIFETKPGETEAEVVDGLAGGVCQVSSTLFNAVRRANEAVGVRRLKIVERNTHSLPVTYVPAGLDATVAWPYKDFRFRNKFSHPIYLRTTIRRSKLIIGIWGRVPNGAAPNANLTALNAE</sequence>
<dbReference type="PANTHER" id="PTHR35788:SF1">
    <property type="entry name" value="EXPORTED PROTEIN"/>
    <property type="match status" value="1"/>
</dbReference>
<dbReference type="FunCoup" id="A0A2S8SXH5">
    <property type="interactions" value="2"/>
</dbReference>
<dbReference type="InterPro" id="IPR007391">
    <property type="entry name" value="Vancomycin_resist_VanW"/>
</dbReference>
<dbReference type="AlphaFoldDB" id="A0A2S8SXH5"/>
<dbReference type="Proteomes" id="UP000237684">
    <property type="component" value="Unassembled WGS sequence"/>
</dbReference>
<dbReference type="Pfam" id="PF12229">
    <property type="entry name" value="PG_binding_4"/>
    <property type="match status" value="1"/>
</dbReference>
<dbReference type="InterPro" id="IPR022029">
    <property type="entry name" value="YoaR-like_PG-bd"/>
</dbReference>
<dbReference type="PANTHER" id="PTHR35788">
    <property type="entry name" value="EXPORTED PROTEIN-RELATED"/>
    <property type="match status" value="1"/>
</dbReference>
<evidence type="ECO:0000313" key="5">
    <source>
        <dbReference type="Proteomes" id="UP000237684"/>
    </source>
</evidence>
<gene>
    <name evidence="4" type="ORF">B1R32_101236</name>
</gene>
<comment type="caution">
    <text evidence="4">The sequence shown here is derived from an EMBL/GenBank/DDBJ whole genome shotgun (WGS) entry which is preliminary data.</text>
</comment>
<dbReference type="Pfam" id="PF04294">
    <property type="entry name" value="VanW"/>
    <property type="match status" value="1"/>
</dbReference>
<feature type="domain" description="YoaR-like putative peptidoglycan binding" evidence="3">
    <location>
        <begin position="110"/>
        <end position="214"/>
    </location>
</feature>
<keyword evidence="5" id="KW-1185">Reference proteome</keyword>
<organism evidence="4 5">
    <name type="scientific">Abditibacterium utsteinense</name>
    <dbReference type="NCBI Taxonomy" id="1960156"/>
    <lineage>
        <taxon>Bacteria</taxon>
        <taxon>Pseudomonadati</taxon>
        <taxon>Abditibacteriota</taxon>
        <taxon>Abditibacteriia</taxon>
        <taxon>Abditibacteriales</taxon>
        <taxon>Abditibacteriaceae</taxon>
        <taxon>Abditibacterium</taxon>
    </lineage>
</organism>
<evidence type="ECO:0000256" key="2">
    <source>
        <dbReference type="SAM" id="Phobius"/>
    </source>
</evidence>
<protein>
    <submittedName>
        <fullName evidence="4">Peptidoglycan binding domain-containing protein</fullName>
    </submittedName>
</protein>
<dbReference type="RefSeq" id="WP_170065442.1">
    <property type="nucleotide sequence ID" value="NZ_NIGF01000001.1"/>
</dbReference>
<dbReference type="InParanoid" id="A0A2S8SXH5"/>
<feature type="region of interest" description="Disordered" evidence="1">
    <location>
        <begin position="1"/>
        <end position="25"/>
    </location>
</feature>
<keyword evidence="2" id="KW-0812">Transmembrane</keyword>
<feature type="transmembrane region" description="Helical" evidence="2">
    <location>
        <begin position="35"/>
        <end position="57"/>
    </location>
</feature>
<keyword evidence="2" id="KW-1133">Transmembrane helix</keyword>
<reference evidence="4 5" key="1">
    <citation type="journal article" date="2018" name="Syst. Appl. Microbiol.">
        <title>Abditibacterium utsteinense sp. nov., the first cultivated member of candidate phylum FBP, isolated from ice-free Antarctic soil samples.</title>
        <authorList>
            <person name="Tahon G."/>
            <person name="Tytgat B."/>
            <person name="Lebbe L."/>
            <person name="Carlier A."/>
            <person name="Willems A."/>
        </authorList>
    </citation>
    <scope>NUCLEOTIDE SEQUENCE [LARGE SCALE GENOMIC DNA]</scope>
    <source>
        <strain evidence="4 5">LMG 29911</strain>
    </source>
</reference>
<dbReference type="EMBL" id="NIGF01000001">
    <property type="protein sequence ID" value="PQV65494.1"/>
    <property type="molecule type" value="Genomic_DNA"/>
</dbReference>
<name>A0A2S8SXH5_9BACT</name>